<gene>
    <name evidence="2" type="ORF">HYC85_026356</name>
</gene>
<evidence type="ECO:0000256" key="1">
    <source>
        <dbReference type="SAM" id="Phobius"/>
    </source>
</evidence>
<dbReference type="InterPro" id="IPR027417">
    <property type="entry name" value="P-loop_NTPase"/>
</dbReference>
<organism evidence="2 3">
    <name type="scientific">Camellia sinensis</name>
    <name type="common">Tea plant</name>
    <name type="synonym">Thea sinensis</name>
    <dbReference type="NCBI Taxonomy" id="4442"/>
    <lineage>
        <taxon>Eukaryota</taxon>
        <taxon>Viridiplantae</taxon>
        <taxon>Streptophyta</taxon>
        <taxon>Embryophyta</taxon>
        <taxon>Tracheophyta</taxon>
        <taxon>Spermatophyta</taxon>
        <taxon>Magnoliopsida</taxon>
        <taxon>eudicotyledons</taxon>
        <taxon>Gunneridae</taxon>
        <taxon>Pentapetalae</taxon>
        <taxon>asterids</taxon>
        <taxon>Ericales</taxon>
        <taxon>Theaceae</taxon>
        <taxon>Camellia</taxon>
    </lineage>
</organism>
<feature type="transmembrane region" description="Helical" evidence="1">
    <location>
        <begin position="362"/>
        <end position="379"/>
    </location>
</feature>
<keyword evidence="1" id="KW-0812">Transmembrane</keyword>
<sequence>MSFGDSLVRSLSFSKPSQWIDSSLADSSQNDTISVILLGDFNFDFDFEVLSRFQFRNLFERFQFRSSTATTVCTGSISLISISSESLISISILISKLHRHHHLHQQGLSGGVIARISIAGVAEVLLLAVCIYVGVYKKKKVQDKILLLQDLNINQFKLQGVEIARPSNLSATPVHLNIQDDHVVIDNGILQLTLSNPGGTVTGITYGGIDNLIELHNQELNGGYMRFLLLFLGFMLLALIWRFDFPPFMVLIIAILNDGTIMTISKDRVKPSPQPDSWKLAEIFVTGVILGGYLAMMTVIFFWAAYKTNFFPRIFGVSTLEATAHDDFRKLASAIYLQVSIISQALIFVTRSRSWSFVERPGLLLVVAFVVAIISTQRSRSGWFETLLNSHINISSNGEIFSVKVRRSNISTIVETLDKIYNLDWLTSASKNECTAAVGLKWMLNQGLMQHHEEIVEYFNTKGVSLIFLFRRNLLRRMISILSNSYDQNAKPLNGTHKSHVHSSHEAEILTSYKPTIDTTLLIPNLRQVEEMTAKALEYFKSTQHIILYYEDIIKNSTKLKDVQDFLRVPQRDLKSQQVKIHKGSLSQHVKNWDDIQRALYGTPYESFLHSDYNM</sequence>
<evidence type="ECO:0000313" key="2">
    <source>
        <dbReference type="EMBL" id="KAF5935227.1"/>
    </source>
</evidence>
<feature type="transmembrane region" description="Helical" evidence="1">
    <location>
        <begin position="112"/>
        <end position="135"/>
    </location>
</feature>
<reference evidence="3" key="1">
    <citation type="journal article" date="2020" name="Nat. Commun.">
        <title>Genome assembly of wild tea tree DASZ reveals pedigree and selection history of tea varieties.</title>
        <authorList>
            <person name="Zhang W."/>
            <person name="Zhang Y."/>
            <person name="Qiu H."/>
            <person name="Guo Y."/>
            <person name="Wan H."/>
            <person name="Zhang X."/>
            <person name="Scossa F."/>
            <person name="Alseekh S."/>
            <person name="Zhang Q."/>
            <person name="Wang P."/>
            <person name="Xu L."/>
            <person name="Schmidt M.H."/>
            <person name="Jia X."/>
            <person name="Li D."/>
            <person name="Zhu A."/>
            <person name="Guo F."/>
            <person name="Chen W."/>
            <person name="Ni D."/>
            <person name="Usadel B."/>
            <person name="Fernie A.R."/>
            <person name="Wen W."/>
        </authorList>
    </citation>
    <scope>NUCLEOTIDE SEQUENCE [LARGE SCALE GENOMIC DNA]</scope>
    <source>
        <strain evidence="3">cv. G240</strain>
    </source>
</reference>
<dbReference type="PANTHER" id="PTHR32175:SF0">
    <property type="entry name" value="SULFOTRANSFERASE"/>
    <property type="match status" value="1"/>
</dbReference>
<dbReference type="Gene3D" id="1.20.1110.10">
    <property type="entry name" value="Calcium-transporting ATPase, transmembrane domain"/>
    <property type="match status" value="1"/>
</dbReference>
<dbReference type="InterPro" id="IPR023298">
    <property type="entry name" value="ATPase_P-typ_TM_dom_sf"/>
</dbReference>
<dbReference type="InterPro" id="IPR010325">
    <property type="entry name" value="Rhamnogal_lyase"/>
</dbReference>
<evidence type="ECO:0000313" key="3">
    <source>
        <dbReference type="Proteomes" id="UP000593564"/>
    </source>
</evidence>
<evidence type="ECO:0008006" key="4">
    <source>
        <dbReference type="Google" id="ProtNLM"/>
    </source>
</evidence>
<proteinExistence type="predicted"/>
<keyword evidence="1" id="KW-0472">Membrane</keyword>
<dbReference type="SUPFAM" id="SSF81665">
    <property type="entry name" value="Calcium ATPase, transmembrane domain M"/>
    <property type="match status" value="1"/>
</dbReference>
<feature type="transmembrane region" description="Helical" evidence="1">
    <location>
        <begin position="284"/>
        <end position="306"/>
    </location>
</feature>
<dbReference type="Pfam" id="PF06045">
    <property type="entry name" value="Rhamnogal_lyase"/>
    <property type="match status" value="1"/>
</dbReference>
<dbReference type="InterPro" id="IPR052796">
    <property type="entry name" value="Nod_factor_sulfotransferase"/>
</dbReference>
<dbReference type="Proteomes" id="UP000593564">
    <property type="component" value="Unassembled WGS sequence"/>
</dbReference>
<feature type="transmembrane region" description="Helical" evidence="1">
    <location>
        <begin position="69"/>
        <end position="92"/>
    </location>
</feature>
<name>A0A7J7G3Y4_CAMSI</name>
<feature type="transmembrane region" description="Helical" evidence="1">
    <location>
        <begin position="223"/>
        <end position="241"/>
    </location>
</feature>
<accession>A0A7J7G3Y4</accession>
<dbReference type="AlphaFoldDB" id="A0A7J7G3Y4"/>
<dbReference type="PANTHER" id="PTHR32175">
    <property type="entry name" value="PROTEIN, PUTATIVE, EXPRESSED-RELATED"/>
    <property type="match status" value="1"/>
</dbReference>
<keyword evidence="1" id="KW-1133">Transmembrane helix</keyword>
<dbReference type="SUPFAM" id="SSF52540">
    <property type="entry name" value="P-loop containing nucleoside triphosphate hydrolases"/>
    <property type="match status" value="1"/>
</dbReference>
<protein>
    <recommendedName>
        <fullName evidence="4">Sulfotransferase</fullName>
    </recommendedName>
</protein>
<reference evidence="2 3" key="2">
    <citation type="submission" date="2020-07" db="EMBL/GenBank/DDBJ databases">
        <title>Genome assembly of wild tea tree DASZ reveals pedigree and selection history of tea varieties.</title>
        <authorList>
            <person name="Zhang W."/>
        </authorList>
    </citation>
    <scope>NUCLEOTIDE SEQUENCE [LARGE SCALE GENOMIC DNA]</scope>
    <source>
        <strain evidence="3">cv. G240</strain>
        <tissue evidence="2">Leaf</tissue>
    </source>
</reference>
<keyword evidence="3" id="KW-1185">Reference proteome</keyword>
<comment type="caution">
    <text evidence="2">The sequence shown here is derived from an EMBL/GenBank/DDBJ whole genome shotgun (WGS) entry which is preliminary data.</text>
</comment>
<dbReference type="EMBL" id="JACBKZ010000013">
    <property type="protein sequence ID" value="KAF5935227.1"/>
    <property type="molecule type" value="Genomic_DNA"/>
</dbReference>